<dbReference type="EMBL" id="WJBC01000007">
    <property type="protein sequence ID" value="MBC3804125.1"/>
    <property type="molecule type" value="Genomic_DNA"/>
</dbReference>
<protein>
    <submittedName>
        <fullName evidence="2">Type II toxin-antitoxin system RelE/ParE family toxin</fullName>
    </submittedName>
</protein>
<dbReference type="RefSeq" id="WP_186842010.1">
    <property type="nucleotide sequence ID" value="NZ_WJBC01000007.1"/>
</dbReference>
<organism evidence="2 3">
    <name type="scientific">Acetobacterium fimetarium</name>
    <dbReference type="NCBI Taxonomy" id="52691"/>
    <lineage>
        <taxon>Bacteria</taxon>
        <taxon>Bacillati</taxon>
        <taxon>Bacillota</taxon>
        <taxon>Clostridia</taxon>
        <taxon>Eubacteriales</taxon>
        <taxon>Eubacteriaceae</taxon>
        <taxon>Acetobacterium</taxon>
    </lineage>
</organism>
<comment type="caution">
    <text evidence="2">The sequence shown here is derived from an EMBL/GenBank/DDBJ whole genome shotgun (WGS) entry which is preliminary data.</text>
</comment>
<evidence type="ECO:0000313" key="2">
    <source>
        <dbReference type="EMBL" id="MBC3804125.1"/>
    </source>
</evidence>
<sequence length="106" mass="12767">MKYKVLQTPEAENDIFQLADYLVNTLKNQIAANDFLNRYYQMAESLETFPFGYRGISFEYRGYEIRLKPYDSYNIFFIVDTSKRTVTILRVLKDRQDWKSLLLRNE</sequence>
<evidence type="ECO:0000313" key="3">
    <source>
        <dbReference type="Proteomes" id="UP000603234"/>
    </source>
</evidence>
<reference evidence="2 3" key="1">
    <citation type="journal article" date="2020" name="mSystems">
        <title>Defining Genomic and Predicted Metabolic Features of the Acetobacterium Genus.</title>
        <authorList>
            <person name="Ross D.E."/>
            <person name="Marshall C.W."/>
            <person name="Gulliver D."/>
            <person name="May H.D."/>
            <person name="Norman R.S."/>
        </authorList>
    </citation>
    <scope>NUCLEOTIDE SEQUENCE [LARGE SCALE GENOMIC DNA]</scope>
    <source>
        <strain evidence="2 3">DSM 8238</strain>
    </source>
</reference>
<keyword evidence="3" id="KW-1185">Reference proteome</keyword>
<keyword evidence="1" id="KW-1277">Toxin-antitoxin system</keyword>
<evidence type="ECO:0000256" key="1">
    <source>
        <dbReference type="ARBA" id="ARBA00022649"/>
    </source>
</evidence>
<dbReference type="Pfam" id="PF05016">
    <property type="entry name" value="ParE_toxin"/>
    <property type="match status" value="1"/>
</dbReference>
<dbReference type="InterPro" id="IPR007712">
    <property type="entry name" value="RelE/ParE_toxin"/>
</dbReference>
<dbReference type="Gene3D" id="3.30.2310.20">
    <property type="entry name" value="RelE-like"/>
    <property type="match status" value="1"/>
</dbReference>
<dbReference type="Proteomes" id="UP000603234">
    <property type="component" value="Unassembled WGS sequence"/>
</dbReference>
<gene>
    <name evidence="2" type="ORF">GH808_06705</name>
</gene>
<dbReference type="InterPro" id="IPR035093">
    <property type="entry name" value="RelE/ParE_toxin_dom_sf"/>
</dbReference>
<accession>A0ABR6WU65</accession>
<name>A0ABR6WU65_9FIRM</name>
<proteinExistence type="predicted"/>